<name>A0A837DI03_9PSEU</name>
<evidence type="ECO:0008006" key="4">
    <source>
        <dbReference type="Google" id="ProtNLM"/>
    </source>
</evidence>
<keyword evidence="1" id="KW-0732">Signal</keyword>
<organism evidence="2 3">
    <name type="scientific">Saccharomonospora viridis</name>
    <dbReference type="NCBI Taxonomy" id="1852"/>
    <lineage>
        <taxon>Bacteria</taxon>
        <taxon>Bacillati</taxon>
        <taxon>Actinomycetota</taxon>
        <taxon>Actinomycetes</taxon>
        <taxon>Pseudonocardiales</taxon>
        <taxon>Pseudonocardiaceae</taxon>
        <taxon>Saccharomonospora</taxon>
    </lineage>
</organism>
<proteinExistence type="predicted"/>
<protein>
    <recommendedName>
        <fullName evidence="4">Secreted protein</fullName>
    </recommendedName>
</protein>
<evidence type="ECO:0000313" key="2">
    <source>
        <dbReference type="EMBL" id="KHF45506.1"/>
    </source>
</evidence>
<evidence type="ECO:0000313" key="3">
    <source>
        <dbReference type="Proteomes" id="UP000030848"/>
    </source>
</evidence>
<gene>
    <name evidence="2" type="ORF">MINT15_07230</name>
</gene>
<feature type="signal peptide" evidence="1">
    <location>
        <begin position="1"/>
        <end position="28"/>
    </location>
</feature>
<dbReference type="EMBL" id="JRZE01000002">
    <property type="protein sequence ID" value="KHF45506.1"/>
    <property type="molecule type" value="Genomic_DNA"/>
</dbReference>
<sequence length="207" mass="20690">MRRRVSGIVATSAAAALALGFTAMSASAEQQEWIVDPGGVYEATAGTTVLTNTANGVQLTCTGSDANGVLESSASGTPAQLGTIENITFDDCSGPLGLSFGVVPGGNDAWTINGESYADGVTTGYIGGVVATLTGIGCEATVEGEAPGTYDNATNTLAPAPRTGSGHELVVTSVDPSANCFGLISEGDVVTFEAEYSVSPAQQVSLQ</sequence>
<dbReference type="AlphaFoldDB" id="A0A837DI03"/>
<reference evidence="2 3" key="1">
    <citation type="submission" date="2014-10" db="EMBL/GenBank/DDBJ databases">
        <title>Genome sequence of Micropolyspora internatus JCM3315.</title>
        <authorList>
            <person name="Shin S.-K."/>
            <person name="Yi H."/>
        </authorList>
    </citation>
    <scope>NUCLEOTIDE SEQUENCE [LARGE SCALE GENOMIC DNA]</scope>
    <source>
        <strain evidence="2 3">JCM 3315</strain>
    </source>
</reference>
<accession>A0A837DI03</accession>
<comment type="caution">
    <text evidence="2">The sequence shown here is derived from an EMBL/GenBank/DDBJ whole genome shotgun (WGS) entry which is preliminary data.</text>
</comment>
<dbReference type="RefSeq" id="WP_037308421.1">
    <property type="nucleotide sequence ID" value="NZ_CALJZO010000106.1"/>
</dbReference>
<feature type="chain" id="PRO_5032728748" description="Secreted protein" evidence="1">
    <location>
        <begin position="29"/>
        <end position="207"/>
    </location>
</feature>
<dbReference type="Proteomes" id="UP000030848">
    <property type="component" value="Unassembled WGS sequence"/>
</dbReference>
<evidence type="ECO:0000256" key="1">
    <source>
        <dbReference type="SAM" id="SignalP"/>
    </source>
</evidence>
<dbReference type="OrthoDB" id="3554985at2"/>